<reference evidence="1" key="1">
    <citation type="submission" date="2022-11" db="EMBL/GenBank/DDBJ databases">
        <title>Genome Resource of Sclerotinia nivalis Strain SnTB1, a Plant Pathogen Isolated from American Ginseng.</title>
        <authorList>
            <person name="Fan S."/>
        </authorList>
    </citation>
    <scope>NUCLEOTIDE SEQUENCE</scope>
    <source>
        <strain evidence="1">SnTB1</strain>
    </source>
</reference>
<name>A0A9X0ARN9_9HELO</name>
<dbReference type="OrthoDB" id="4159781at2759"/>
<dbReference type="Pfam" id="PF11951">
    <property type="entry name" value="Fungal_trans_2"/>
    <property type="match status" value="1"/>
</dbReference>
<evidence type="ECO:0000313" key="2">
    <source>
        <dbReference type="Proteomes" id="UP001152300"/>
    </source>
</evidence>
<comment type="caution">
    <text evidence="1">The sequence shown here is derived from an EMBL/GenBank/DDBJ whole genome shotgun (WGS) entry which is preliminary data.</text>
</comment>
<sequence>MIPNTQPESGKYAFITSTPLSSAKEEKKTRTLVRKHVMRPFMKQNRPKKANGLKKIAPMVAVGASQIQPSIPTMNEDGAETEPEYRYGAPMSSQTTLMVPLGNGRVNPFEAWPIKMSMQEHELVHYIWDPSQGFQPFRDFWFPLATNDPAGMNLVLANASLHLNNLRGIKKESCDSMMYHLSAVRSVNRRLANFAVEQSGGIMGAILGFMCHDHILCDPKTWKIHRAGFCKILALRGGLSTIEHMQSLRLSLFWIELNMASDLDIAPHFPAPLQHLTNPYIPKHQAKGEVYFSSICAHSNISLFLSENMLDVMRQLSVLTMTMICENEKRNLSNKTQFLRVDQTFAGLCVYPILSQLLNIQNEIHDKTEELCRIGGLLFIAQARRWFGVSPVLTNVLIAKLRRLLENEGEVWDVRVKKLRLWTLVMAGCAAATDHERAWVIETLRRDIFDWTELENVKNMWWIDELFQVGLLNIEEAIHSFRMNEL</sequence>
<dbReference type="InterPro" id="IPR021858">
    <property type="entry name" value="Fun_TF"/>
</dbReference>
<evidence type="ECO:0000313" key="1">
    <source>
        <dbReference type="EMBL" id="KAJ8067525.1"/>
    </source>
</evidence>
<accession>A0A9X0ARN9</accession>
<protein>
    <submittedName>
        <fullName evidence="1">Uncharacterized protein</fullName>
    </submittedName>
</protein>
<keyword evidence="2" id="KW-1185">Reference proteome</keyword>
<organism evidence="1 2">
    <name type="scientific">Sclerotinia nivalis</name>
    <dbReference type="NCBI Taxonomy" id="352851"/>
    <lineage>
        <taxon>Eukaryota</taxon>
        <taxon>Fungi</taxon>
        <taxon>Dikarya</taxon>
        <taxon>Ascomycota</taxon>
        <taxon>Pezizomycotina</taxon>
        <taxon>Leotiomycetes</taxon>
        <taxon>Helotiales</taxon>
        <taxon>Sclerotiniaceae</taxon>
        <taxon>Sclerotinia</taxon>
    </lineage>
</organism>
<dbReference type="PANTHER" id="PTHR37540">
    <property type="entry name" value="TRANSCRIPTION FACTOR (ACR-2), PUTATIVE-RELATED-RELATED"/>
    <property type="match status" value="1"/>
</dbReference>
<dbReference type="Proteomes" id="UP001152300">
    <property type="component" value="Unassembled WGS sequence"/>
</dbReference>
<proteinExistence type="predicted"/>
<dbReference type="PANTHER" id="PTHR37540:SF5">
    <property type="entry name" value="TRANSCRIPTION FACTOR DOMAIN-CONTAINING PROTEIN"/>
    <property type="match status" value="1"/>
</dbReference>
<dbReference type="EMBL" id="JAPEIS010000004">
    <property type="protein sequence ID" value="KAJ8067525.1"/>
    <property type="molecule type" value="Genomic_DNA"/>
</dbReference>
<gene>
    <name evidence="1" type="ORF">OCU04_004868</name>
</gene>
<dbReference type="AlphaFoldDB" id="A0A9X0ARN9"/>